<reference evidence="1 2" key="1">
    <citation type="submission" date="2024-09" db="EMBL/GenBank/DDBJ databases">
        <authorList>
            <person name="Sun Q."/>
            <person name="Mori K."/>
        </authorList>
    </citation>
    <scope>NUCLEOTIDE SEQUENCE [LARGE SCALE GENOMIC DNA]</scope>
    <source>
        <strain evidence="1 2">JCM 3307</strain>
    </source>
</reference>
<keyword evidence="2" id="KW-1185">Reference proteome</keyword>
<dbReference type="RefSeq" id="WP_223106269.1">
    <property type="nucleotide sequence ID" value="NZ_CP061913.1"/>
</dbReference>
<dbReference type="Gene3D" id="3.40.50.300">
    <property type="entry name" value="P-loop containing nucleotide triphosphate hydrolases"/>
    <property type="match status" value="1"/>
</dbReference>
<name>A0ABV5MT06_9ACTN</name>
<evidence type="ECO:0000313" key="2">
    <source>
        <dbReference type="Proteomes" id="UP001589608"/>
    </source>
</evidence>
<sequence length="325" mass="36339">MPTSGRASRVIVISLMKSGTHLVKELMLALGYGVYGHVRVTPDCRPVLDSATRVRIAGLVHGPERAAALAGLPEPQFLAATDQAWEALAWSWQQRLGIPLVNLYGTELVNSSLVADAVRRSAGSRFADTPEGVCWMLHEFDVKRIDANFLHEWAETGEPRIIFNYRDPRDTMLSLVNFLCGETGRGLSAFRNLSAFSRILLSMPSLEQRLTYALKDDSFPCQDGDYRRMAWLLHHPDVCATSFEELVGPNGGGSREVQVRAVKRLSDFLGADERTPEDIVDTLYNPGAFSFFQGQIGAWRDVFTAEHRRLADERFGEVLTRYGYE</sequence>
<dbReference type="InterPro" id="IPR027417">
    <property type="entry name" value="P-loop_NTPase"/>
</dbReference>
<evidence type="ECO:0000313" key="1">
    <source>
        <dbReference type="EMBL" id="MFB9451995.1"/>
    </source>
</evidence>
<gene>
    <name evidence="1" type="ORF">ACFFTR_53810</name>
</gene>
<dbReference type="SUPFAM" id="SSF52540">
    <property type="entry name" value="P-loop containing nucleoside triphosphate hydrolases"/>
    <property type="match status" value="1"/>
</dbReference>
<dbReference type="Proteomes" id="UP001589608">
    <property type="component" value="Unassembled WGS sequence"/>
</dbReference>
<proteinExistence type="predicted"/>
<protein>
    <submittedName>
        <fullName evidence="1">Sulfotransferase domain-containing protein</fullName>
    </submittedName>
</protein>
<dbReference type="EMBL" id="JBHMCA010000097">
    <property type="protein sequence ID" value="MFB9451995.1"/>
    <property type="molecule type" value="Genomic_DNA"/>
</dbReference>
<organism evidence="1 2">
    <name type="scientific">Dactylosporangium vinaceum</name>
    <dbReference type="NCBI Taxonomy" id="53362"/>
    <lineage>
        <taxon>Bacteria</taxon>
        <taxon>Bacillati</taxon>
        <taxon>Actinomycetota</taxon>
        <taxon>Actinomycetes</taxon>
        <taxon>Micromonosporales</taxon>
        <taxon>Micromonosporaceae</taxon>
        <taxon>Dactylosporangium</taxon>
    </lineage>
</organism>
<comment type="caution">
    <text evidence="1">The sequence shown here is derived from an EMBL/GenBank/DDBJ whole genome shotgun (WGS) entry which is preliminary data.</text>
</comment>
<accession>A0ABV5MT06</accession>